<dbReference type="GO" id="GO:0005829">
    <property type="term" value="C:cytosol"/>
    <property type="evidence" value="ECO:0007669"/>
    <property type="project" value="TreeGrafter"/>
</dbReference>
<feature type="region of interest" description="Disordered" evidence="1">
    <location>
        <begin position="612"/>
        <end position="634"/>
    </location>
</feature>
<dbReference type="GO" id="GO:0070086">
    <property type="term" value="P:ubiquitin-dependent endocytosis"/>
    <property type="evidence" value="ECO:0007669"/>
    <property type="project" value="TreeGrafter"/>
</dbReference>
<dbReference type="InterPro" id="IPR011021">
    <property type="entry name" value="Arrestin-like_N"/>
</dbReference>
<feature type="domain" description="Arrestin C-terminal-like" evidence="2">
    <location>
        <begin position="169"/>
        <end position="398"/>
    </location>
</feature>
<feature type="compositionally biased region" description="Low complexity" evidence="1">
    <location>
        <begin position="612"/>
        <end position="622"/>
    </location>
</feature>
<dbReference type="SMART" id="SM01017">
    <property type="entry name" value="Arrestin_C"/>
    <property type="match status" value="1"/>
</dbReference>
<feature type="compositionally biased region" description="Low complexity" evidence="1">
    <location>
        <begin position="448"/>
        <end position="472"/>
    </location>
</feature>
<dbReference type="InterPro" id="IPR050357">
    <property type="entry name" value="Arrestin_domain-protein"/>
</dbReference>
<dbReference type="GO" id="GO:0030674">
    <property type="term" value="F:protein-macromolecule adaptor activity"/>
    <property type="evidence" value="ECO:0007669"/>
    <property type="project" value="TreeGrafter"/>
</dbReference>
<dbReference type="PANTHER" id="PTHR11188">
    <property type="entry name" value="ARRESTIN DOMAIN CONTAINING PROTEIN"/>
    <property type="match status" value="1"/>
</dbReference>
<dbReference type="InterPro" id="IPR011022">
    <property type="entry name" value="Arrestin_C-like"/>
</dbReference>
<sequence length="634" mass="69503">MIKHNRLEFELDQPDIVLRGMVDDAPGTVFSGRLVVNLSEPIRVKGLTMALEGHEHLEWEYHNDGAMSTFHRNTAPIMHQWTFFTTANGKKIETWEAGRHEFPFSLVFPGNLPESINIPYAKVSYQLKAVLRRTGIMPNISAKHEIQVKRDLTMDGAFGTGAIDVENCWREKLEFRISSEADTFKPGDSMLATFKFQPLVKQMHLTKIGVILKEYVRCHTPLGNAEKTVSRVAAFAELIPDERNTNTKNLEEEAIYDSLHELQQHTEDTPLPPQPPVSQLSGQVSSASLHSLVSACPSHSASPAPLVIRDSHSRNQACGAKPAAHVATDPAKPGIDLTHAIEEHIRLRIPSEMKRLQYDHISSYIEVTHKLKFSIHFRDPDQHPHTLWVSVPISVVPTIAGEAGAFGSDLPTYANAALDTRIPMAAIEQGPPTYDTVIMESISCLNSQEHSSASESDTSSNVNLASAAASVHSSDELPPPLQQTPADISTISALPESVSASTDAMDTDVSIGNDSLSSSNDYTIDISDHRMLRRISHARVSVDSSRPLVHPSALHNFLRRPVVFPASAEATPLATPLETPHASPAITPVGSPLLKATENLFPGLLANAYISPSQSQSQSSSSMETHHYSMRNHL</sequence>
<comment type="caution">
    <text evidence="3">The sequence shown here is derived from an EMBL/GenBank/DDBJ whole genome shotgun (WGS) entry which is preliminary data.</text>
</comment>
<dbReference type="GO" id="GO:0005886">
    <property type="term" value="C:plasma membrane"/>
    <property type="evidence" value="ECO:0007669"/>
    <property type="project" value="TreeGrafter"/>
</dbReference>
<dbReference type="InterPro" id="IPR014752">
    <property type="entry name" value="Arrestin-like_C"/>
</dbReference>
<evidence type="ECO:0000313" key="3">
    <source>
        <dbReference type="EMBL" id="KAJ2680423.1"/>
    </source>
</evidence>
<organism evidence="3 4">
    <name type="scientific">Coemansia spiralis</name>
    <dbReference type="NCBI Taxonomy" id="417178"/>
    <lineage>
        <taxon>Eukaryota</taxon>
        <taxon>Fungi</taxon>
        <taxon>Fungi incertae sedis</taxon>
        <taxon>Zoopagomycota</taxon>
        <taxon>Kickxellomycotina</taxon>
        <taxon>Kickxellomycetes</taxon>
        <taxon>Kickxellales</taxon>
        <taxon>Kickxellaceae</taxon>
        <taxon>Coemansia</taxon>
    </lineage>
</organism>
<accession>A0A9W8GBY3</accession>
<dbReference type="EMBL" id="JANBTW010000005">
    <property type="protein sequence ID" value="KAJ2680423.1"/>
    <property type="molecule type" value="Genomic_DNA"/>
</dbReference>
<dbReference type="SUPFAM" id="SSF81296">
    <property type="entry name" value="E set domains"/>
    <property type="match status" value="1"/>
</dbReference>
<name>A0A9W8GBY3_9FUNG</name>
<evidence type="ECO:0000313" key="4">
    <source>
        <dbReference type="Proteomes" id="UP001151518"/>
    </source>
</evidence>
<dbReference type="Proteomes" id="UP001151518">
    <property type="component" value="Unassembled WGS sequence"/>
</dbReference>
<dbReference type="OrthoDB" id="2333384at2759"/>
<evidence type="ECO:0000259" key="2">
    <source>
        <dbReference type="SMART" id="SM01017"/>
    </source>
</evidence>
<dbReference type="Pfam" id="PF00339">
    <property type="entry name" value="Arrestin_N"/>
    <property type="match status" value="1"/>
</dbReference>
<gene>
    <name evidence="3" type="ORF">GGI25_000715</name>
</gene>
<dbReference type="AlphaFoldDB" id="A0A9W8GBY3"/>
<reference evidence="3" key="1">
    <citation type="submission" date="2022-07" db="EMBL/GenBank/DDBJ databases">
        <title>Phylogenomic reconstructions and comparative analyses of Kickxellomycotina fungi.</title>
        <authorList>
            <person name="Reynolds N.K."/>
            <person name="Stajich J.E."/>
            <person name="Barry K."/>
            <person name="Grigoriev I.V."/>
            <person name="Crous P."/>
            <person name="Smith M.E."/>
        </authorList>
    </citation>
    <scope>NUCLEOTIDE SEQUENCE</scope>
    <source>
        <strain evidence="3">NRRL 3115</strain>
    </source>
</reference>
<dbReference type="InterPro" id="IPR014756">
    <property type="entry name" value="Ig_E-set"/>
</dbReference>
<dbReference type="PANTHER" id="PTHR11188:SF17">
    <property type="entry name" value="FI21816P1"/>
    <property type="match status" value="1"/>
</dbReference>
<proteinExistence type="predicted"/>
<protein>
    <recommendedName>
        <fullName evidence="2">Arrestin C-terminal-like domain-containing protein</fullName>
    </recommendedName>
</protein>
<dbReference type="GO" id="GO:0031625">
    <property type="term" value="F:ubiquitin protein ligase binding"/>
    <property type="evidence" value="ECO:0007669"/>
    <property type="project" value="TreeGrafter"/>
</dbReference>
<dbReference type="Gene3D" id="2.60.40.640">
    <property type="match status" value="1"/>
</dbReference>
<evidence type="ECO:0000256" key="1">
    <source>
        <dbReference type="SAM" id="MobiDB-lite"/>
    </source>
</evidence>
<feature type="region of interest" description="Disordered" evidence="1">
    <location>
        <begin position="448"/>
        <end position="486"/>
    </location>
</feature>